<dbReference type="EMBL" id="JAGQDG010000005">
    <property type="protein sequence ID" value="MBQ0936336.1"/>
    <property type="molecule type" value="Genomic_DNA"/>
</dbReference>
<dbReference type="Pfam" id="PF05016">
    <property type="entry name" value="ParE_toxin"/>
    <property type="match status" value="1"/>
</dbReference>
<comment type="caution">
    <text evidence="2">The sequence shown here is derived from an EMBL/GenBank/DDBJ whole genome shotgun (WGS) entry which is preliminary data.</text>
</comment>
<dbReference type="RefSeq" id="WP_210809686.1">
    <property type="nucleotide sequence ID" value="NZ_JAGQDG010000005.1"/>
</dbReference>
<evidence type="ECO:0000256" key="1">
    <source>
        <dbReference type="ARBA" id="ARBA00022649"/>
    </source>
</evidence>
<keyword evidence="3" id="KW-1185">Reference proteome</keyword>
<gene>
    <name evidence="2" type="ORF">KAK11_13430</name>
</gene>
<dbReference type="InterPro" id="IPR007712">
    <property type="entry name" value="RelE/ParE_toxin"/>
</dbReference>
<dbReference type="Gene3D" id="3.30.2310.20">
    <property type="entry name" value="RelE-like"/>
    <property type="match status" value="1"/>
</dbReference>
<keyword evidence="1" id="KW-1277">Toxin-antitoxin system</keyword>
<proteinExistence type="predicted"/>
<organism evidence="2 3">
    <name type="scientific">Ideonella paludis</name>
    <dbReference type="NCBI Taxonomy" id="1233411"/>
    <lineage>
        <taxon>Bacteria</taxon>
        <taxon>Pseudomonadati</taxon>
        <taxon>Pseudomonadota</taxon>
        <taxon>Betaproteobacteria</taxon>
        <taxon>Burkholderiales</taxon>
        <taxon>Sphaerotilaceae</taxon>
        <taxon>Ideonella</taxon>
    </lineage>
</organism>
<protein>
    <submittedName>
        <fullName evidence="2">Type II toxin-antitoxin system RelE/ParE family toxin</fullName>
    </submittedName>
</protein>
<name>A0ABS5DZT5_9BURK</name>
<sequence>MSYELHPAAEAELAVAAKYYAEEATVRVAEAFLAEFERVAELLGGHQRLGTPARSGLRVFPFHRFPYSLVYRESTNGPCIYAVAHHKREPGYWASRL</sequence>
<dbReference type="InterPro" id="IPR035093">
    <property type="entry name" value="RelE/ParE_toxin_dom_sf"/>
</dbReference>
<dbReference type="Proteomes" id="UP000672097">
    <property type="component" value="Unassembled WGS sequence"/>
</dbReference>
<evidence type="ECO:0000313" key="2">
    <source>
        <dbReference type="EMBL" id="MBQ0936336.1"/>
    </source>
</evidence>
<evidence type="ECO:0000313" key="3">
    <source>
        <dbReference type="Proteomes" id="UP000672097"/>
    </source>
</evidence>
<accession>A0ABS5DZT5</accession>
<reference evidence="2 3" key="1">
    <citation type="submission" date="2021-04" db="EMBL/GenBank/DDBJ databases">
        <title>The genome sequence of type strain Ideonella paludis KCTC 32238.</title>
        <authorList>
            <person name="Liu Y."/>
        </authorList>
    </citation>
    <scope>NUCLEOTIDE SEQUENCE [LARGE SCALE GENOMIC DNA]</scope>
    <source>
        <strain evidence="2 3">KCTC 32238</strain>
    </source>
</reference>